<name>A0ABQ3BK89_9FLAO</name>
<protein>
    <recommendedName>
        <fullName evidence="4">DKNYY family protein</fullName>
    </recommendedName>
</protein>
<dbReference type="GeneID" id="94368442"/>
<dbReference type="RefSeq" id="WP_027884027.1">
    <property type="nucleotide sequence ID" value="NZ_BMWY01000002.1"/>
</dbReference>
<dbReference type="EMBL" id="BMWY01000002">
    <property type="protein sequence ID" value="GGZ48905.1"/>
    <property type="molecule type" value="Genomic_DNA"/>
</dbReference>
<gene>
    <name evidence="2" type="ORF">GCM10008088_07780</name>
</gene>
<evidence type="ECO:0008006" key="4">
    <source>
        <dbReference type="Google" id="ProtNLM"/>
    </source>
</evidence>
<feature type="signal peptide" evidence="1">
    <location>
        <begin position="1"/>
        <end position="18"/>
    </location>
</feature>
<keyword evidence="1" id="KW-0732">Signal</keyword>
<accession>A0ABQ3BK89</accession>
<evidence type="ECO:0000313" key="2">
    <source>
        <dbReference type="EMBL" id="GGZ48905.1"/>
    </source>
</evidence>
<dbReference type="Proteomes" id="UP000615593">
    <property type="component" value="Unassembled WGS sequence"/>
</dbReference>
<sequence length="292" mass="34347">MKLYLILLSLLYSVCASSQRFVLQNKDYSLSIEKDTIFHPFQFKYDPITGLKRKVIRSGGLQNKNIFVVDSIYNGYNKLSSVRTFVNTNVYIEKSFDKNVDYIDAIKVVVIDKEFCFRILYNSDIEITEINATILDFDNYMEVKEYLYESNLKNAKKPGDLSFNFKDIGFFNITFNEKNNMINSIVFVEDINETILNFGFILSFYKNELSLKSKGDIFTTQNNTFYFYSGLVYEYYSNSNIKSKKKFILTEDLKVCKDGEWLYYSKRGKLIRVEKYNCEAIPENVELKKIPR</sequence>
<evidence type="ECO:0000256" key="1">
    <source>
        <dbReference type="SAM" id="SignalP"/>
    </source>
</evidence>
<evidence type="ECO:0000313" key="3">
    <source>
        <dbReference type="Proteomes" id="UP000615593"/>
    </source>
</evidence>
<reference evidence="3" key="1">
    <citation type="journal article" date="2019" name="Int. J. Syst. Evol. Microbiol.">
        <title>The Global Catalogue of Microorganisms (GCM) 10K type strain sequencing project: providing services to taxonomists for standard genome sequencing and annotation.</title>
        <authorList>
            <consortium name="The Broad Institute Genomics Platform"/>
            <consortium name="The Broad Institute Genome Sequencing Center for Infectious Disease"/>
            <person name="Wu L."/>
            <person name="Ma J."/>
        </authorList>
    </citation>
    <scope>NUCLEOTIDE SEQUENCE [LARGE SCALE GENOMIC DNA]</scope>
    <source>
        <strain evidence="3">KCTC 12708</strain>
    </source>
</reference>
<keyword evidence="3" id="KW-1185">Reference proteome</keyword>
<feature type="chain" id="PRO_5046499715" description="DKNYY family protein" evidence="1">
    <location>
        <begin position="19"/>
        <end position="292"/>
    </location>
</feature>
<proteinExistence type="predicted"/>
<organism evidence="2 3">
    <name type="scientific">Mesonia mobilis</name>
    <dbReference type="NCBI Taxonomy" id="369791"/>
    <lineage>
        <taxon>Bacteria</taxon>
        <taxon>Pseudomonadati</taxon>
        <taxon>Bacteroidota</taxon>
        <taxon>Flavobacteriia</taxon>
        <taxon>Flavobacteriales</taxon>
        <taxon>Flavobacteriaceae</taxon>
        <taxon>Mesonia</taxon>
    </lineage>
</organism>
<comment type="caution">
    <text evidence="2">The sequence shown here is derived from an EMBL/GenBank/DDBJ whole genome shotgun (WGS) entry which is preliminary data.</text>
</comment>